<gene>
    <name evidence="1" type="ORF">D4764_20G0009310</name>
</gene>
<sequence length="132" mass="14405">MLVYLWSPESLGVEWGAEHLATRPPCYGTSSLSRVRSGVGIEGRIQARLSVLQVQSMKAVTQPGFASYEGETAFTKVEFLKMTPKFIKSFTNKEVINPVAGPCEFTQPFTSPRRVQQSIGSCSTATSPSTNL</sequence>
<organism evidence="1 2">
    <name type="scientific">Takifugu flavidus</name>
    <name type="common">sansaifugu</name>
    <dbReference type="NCBI Taxonomy" id="433684"/>
    <lineage>
        <taxon>Eukaryota</taxon>
        <taxon>Metazoa</taxon>
        <taxon>Chordata</taxon>
        <taxon>Craniata</taxon>
        <taxon>Vertebrata</taxon>
        <taxon>Euteleostomi</taxon>
        <taxon>Actinopterygii</taxon>
        <taxon>Neopterygii</taxon>
        <taxon>Teleostei</taxon>
        <taxon>Neoteleostei</taxon>
        <taxon>Acanthomorphata</taxon>
        <taxon>Eupercaria</taxon>
        <taxon>Tetraodontiformes</taxon>
        <taxon>Tetradontoidea</taxon>
        <taxon>Tetraodontidae</taxon>
        <taxon>Takifugu</taxon>
    </lineage>
</organism>
<comment type="caution">
    <text evidence="1">The sequence shown here is derived from an EMBL/GenBank/DDBJ whole genome shotgun (WGS) entry which is preliminary data.</text>
</comment>
<dbReference type="EMBL" id="RHFK02000013">
    <property type="protein sequence ID" value="TWW66899.1"/>
    <property type="molecule type" value="Genomic_DNA"/>
</dbReference>
<dbReference type="AlphaFoldDB" id="A0A5C6NJV6"/>
<reference evidence="1 2" key="1">
    <citation type="submission" date="2019-04" db="EMBL/GenBank/DDBJ databases">
        <title>Chromosome genome assembly for Takifugu flavidus.</title>
        <authorList>
            <person name="Xiao S."/>
        </authorList>
    </citation>
    <scope>NUCLEOTIDE SEQUENCE [LARGE SCALE GENOMIC DNA]</scope>
    <source>
        <strain evidence="1">HTHZ2018</strain>
        <tissue evidence="1">Muscle</tissue>
    </source>
</reference>
<evidence type="ECO:0000313" key="1">
    <source>
        <dbReference type="EMBL" id="TWW66899.1"/>
    </source>
</evidence>
<protein>
    <submittedName>
        <fullName evidence="1">Uncharacterized protein</fullName>
    </submittedName>
</protein>
<keyword evidence="2" id="KW-1185">Reference proteome</keyword>
<name>A0A5C6NJV6_9TELE</name>
<evidence type="ECO:0000313" key="2">
    <source>
        <dbReference type="Proteomes" id="UP000324091"/>
    </source>
</evidence>
<dbReference type="Proteomes" id="UP000324091">
    <property type="component" value="Chromosome 20"/>
</dbReference>
<proteinExistence type="predicted"/>
<accession>A0A5C6NJV6</accession>